<dbReference type="EMBL" id="JAEHOC010000062">
    <property type="protein sequence ID" value="KAG2424703.1"/>
    <property type="molecule type" value="Genomic_DNA"/>
</dbReference>
<dbReference type="GO" id="GO:0005524">
    <property type="term" value="F:ATP binding"/>
    <property type="evidence" value="ECO:0007669"/>
    <property type="project" value="UniProtKB-UniRule"/>
</dbReference>
<dbReference type="GO" id="GO:0004672">
    <property type="term" value="F:protein kinase activity"/>
    <property type="evidence" value="ECO:0007669"/>
    <property type="project" value="InterPro"/>
</dbReference>
<proteinExistence type="predicted"/>
<dbReference type="Pfam" id="PF00069">
    <property type="entry name" value="Pkinase"/>
    <property type="match status" value="1"/>
</dbReference>
<feature type="compositionally biased region" description="Low complexity" evidence="2">
    <location>
        <begin position="429"/>
        <end position="440"/>
    </location>
</feature>
<dbReference type="GO" id="GO:0007165">
    <property type="term" value="P:signal transduction"/>
    <property type="evidence" value="ECO:0007669"/>
    <property type="project" value="TreeGrafter"/>
</dbReference>
<feature type="region of interest" description="Disordered" evidence="2">
    <location>
        <begin position="420"/>
        <end position="441"/>
    </location>
</feature>
<protein>
    <recommendedName>
        <fullName evidence="3">Protein kinase domain-containing protein</fullName>
    </recommendedName>
</protein>
<feature type="region of interest" description="Disordered" evidence="2">
    <location>
        <begin position="271"/>
        <end position="386"/>
    </location>
</feature>
<feature type="domain" description="Protein kinase" evidence="3">
    <location>
        <begin position="111"/>
        <end position="934"/>
    </location>
</feature>
<feature type="compositionally biased region" description="Polar residues" evidence="2">
    <location>
        <begin position="576"/>
        <end position="600"/>
    </location>
</feature>
<keyword evidence="5" id="KW-1185">Reference proteome</keyword>
<comment type="caution">
    <text evidence="4">The sequence shown here is derived from an EMBL/GenBank/DDBJ whole genome shotgun (WGS) entry which is preliminary data.</text>
</comment>
<dbReference type="SUPFAM" id="SSF56112">
    <property type="entry name" value="Protein kinase-like (PK-like)"/>
    <property type="match status" value="2"/>
</dbReference>
<feature type="compositionally biased region" description="Polar residues" evidence="2">
    <location>
        <begin position="343"/>
        <end position="358"/>
    </location>
</feature>
<dbReference type="InterPro" id="IPR000719">
    <property type="entry name" value="Prot_kinase_dom"/>
</dbReference>
<keyword evidence="1" id="KW-0067">ATP-binding</keyword>
<evidence type="ECO:0000256" key="1">
    <source>
        <dbReference type="PROSITE-ProRule" id="PRU10141"/>
    </source>
</evidence>
<gene>
    <name evidence="4" type="ORF">HXX76_014279</name>
</gene>
<dbReference type="PROSITE" id="PS50011">
    <property type="entry name" value="PROTEIN_KINASE_DOM"/>
    <property type="match status" value="1"/>
</dbReference>
<reference evidence="4" key="1">
    <citation type="journal article" date="2020" name="bioRxiv">
        <title>Comparative genomics of Chlamydomonas.</title>
        <authorList>
            <person name="Craig R.J."/>
            <person name="Hasan A.R."/>
            <person name="Ness R.W."/>
            <person name="Keightley P.D."/>
        </authorList>
    </citation>
    <scope>NUCLEOTIDE SEQUENCE</scope>
    <source>
        <strain evidence="4">SAG 7.73</strain>
    </source>
</reference>
<dbReference type="InterPro" id="IPR017441">
    <property type="entry name" value="Protein_kinase_ATP_BS"/>
</dbReference>
<name>A0A835SCE9_CHLIN</name>
<dbReference type="AlphaFoldDB" id="A0A835SCE9"/>
<feature type="region of interest" description="Disordered" evidence="2">
    <location>
        <begin position="571"/>
        <end position="666"/>
    </location>
</feature>
<dbReference type="InterPro" id="IPR050167">
    <property type="entry name" value="Ser_Thr_protein_kinase"/>
</dbReference>
<dbReference type="PANTHER" id="PTHR23257:SF963">
    <property type="entry name" value="AT08303P"/>
    <property type="match status" value="1"/>
</dbReference>
<feature type="region of interest" description="Disordered" evidence="2">
    <location>
        <begin position="751"/>
        <end position="774"/>
    </location>
</feature>
<feature type="compositionally biased region" description="Low complexity" evidence="2">
    <location>
        <begin position="293"/>
        <end position="316"/>
    </location>
</feature>
<dbReference type="Gene3D" id="1.10.510.10">
    <property type="entry name" value="Transferase(Phosphotransferase) domain 1"/>
    <property type="match status" value="2"/>
</dbReference>
<sequence>MSRLTLGPDSFDRISKSAEWLLNPFPAALNAPPARPAAGSVLAFAASHLADGGMPAVAGAVGGRPESSAIATAAAASGRTEIETALDSVASRIRSVMAQCEAAISASPHSSRGPRFLGKGAFGAVFLGTYHNLPVAIKTINFEPANMKGREKMANEVALSMALSHPCIVPTYNYELCTVTVDASGREVEMMDGSARRTPRLPLALTVPVGNAGLRLRIYMQFCEGGSLASALRSGCFTAPAADTAVEPPSLVSPSVSAAFGGVLETNRARALAAPQQPWQRPSSPLPPPPSPDVARPSPAAAAAAFTRARSGRTAADGGSGDQWPSPFDFQLPPTRRVLAEKQLSSQPEQAPGNQTRRPQPPEQEGPFNRRGRASSGSHGHGGRRTLGAVEAAAVEAAAVEAAAAGGAAGLLASASHPIHSNSTAGLRQQPQQQPAPAGADATEKLQCGNLTLALVAALDVARGLEYLHASGVVHGDINDTNILLKAATPVLRHATSRSFARPQSEAALLHPLAAPRSLPVACSAVDVAVVASAVAADAASTAPVVASAVGCAAAAAMGARESAVPELATVAGSASGDSSSRQDAADNTGSSNTRAASANSDRDLPSGTEANLPPPAGLPGRGVAAAAAAGGAGAAGSTYSTGPSSGNGRRNGGGGGIITPQRPPSAVDFERSERPFAFVGRTLAPPPLSRAYSSLIAGINRTASRTAMGAGAGRSMGPGAITSGGGGGDRGPHQHFLMVAQLSSGLEVASVEESASSTTGGQGPSSAAPCAAASGGGGGGTRLAARALAVTGYRRLTELATLEAAAALLCFTYKIGDMGLAVHLNGATHVSNLVQGTPFFAAPEVMSTGHFSPAADVYSFGVLLFLLLHGVSLGQIRARLPRYAFLSAEPTLRALAATELPPAARALLWACLESDPTARPTAAGVRERLEGLLRDVAGEELALLLLESERREVVM</sequence>
<dbReference type="Proteomes" id="UP000650467">
    <property type="component" value="Unassembled WGS sequence"/>
</dbReference>
<feature type="compositionally biased region" description="Low complexity" evidence="2">
    <location>
        <begin position="273"/>
        <end position="283"/>
    </location>
</feature>
<accession>A0A835SCE9</accession>
<evidence type="ECO:0000259" key="3">
    <source>
        <dbReference type="PROSITE" id="PS50011"/>
    </source>
</evidence>
<dbReference type="PROSITE" id="PS00107">
    <property type="entry name" value="PROTEIN_KINASE_ATP"/>
    <property type="match status" value="1"/>
</dbReference>
<organism evidence="4 5">
    <name type="scientific">Chlamydomonas incerta</name>
    <dbReference type="NCBI Taxonomy" id="51695"/>
    <lineage>
        <taxon>Eukaryota</taxon>
        <taxon>Viridiplantae</taxon>
        <taxon>Chlorophyta</taxon>
        <taxon>core chlorophytes</taxon>
        <taxon>Chlorophyceae</taxon>
        <taxon>CS clade</taxon>
        <taxon>Chlamydomonadales</taxon>
        <taxon>Chlamydomonadaceae</taxon>
        <taxon>Chlamydomonas</taxon>
    </lineage>
</organism>
<feature type="binding site" evidence="1">
    <location>
        <position position="138"/>
    </location>
    <ligand>
        <name>ATP</name>
        <dbReference type="ChEBI" id="CHEBI:30616"/>
    </ligand>
</feature>
<dbReference type="OrthoDB" id="562647at2759"/>
<dbReference type="GO" id="GO:0005737">
    <property type="term" value="C:cytoplasm"/>
    <property type="evidence" value="ECO:0007669"/>
    <property type="project" value="TreeGrafter"/>
</dbReference>
<dbReference type="InterPro" id="IPR011009">
    <property type="entry name" value="Kinase-like_dom_sf"/>
</dbReference>
<evidence type="ECO:0000313" key="4">
    <source>
        <dbReference type="EMBL" id="KAG2424703.1"/>
    </source>
</evidence>
<evidence type="ECO:0000256" key="2">
    <source>
        <dbReference type="SAM" id="MobiDB-lite"/>
    </source>
</evidence>
<dbReference type="PANTHER" id="PTHR23257">
    <property type="entry name" value="SERINE-THREONINE PROTEIN KINASE"/>
    <property type="match status" value="1"/>
</dbReference>
<evidence type="ECO:0000313" key="5">
    <source>
        <dbReference type="Proteomes" id="UP000650467"/>
    </source>
</evidence>
<feature type="compositionally biased region" description="Low complexity" evidence="2">
    <location>
        <begin position="622"/>
        <end position="649"/>
    </location>
</feature>
<dbReference type="Gene3D" id="3.30.200.20">
    <property type="entry name" value="Phosphorylase Kinase, domain 1"/>
    <property type="match status" value="1"/>
</dbReference>
<keyword evidence="1" id="KW-0547">Nucleotide-binding</keyword>